<accession>A0ABU8WM46</accession>
<protein>
    <submittedName>
        <fullName evidence="1">Uncharacterized protein</fullName>
    </submittedName>
</protein>
<comment type="caution">
    <text evidence="1">The sequence shown here is derived from an EMBL/GenBank/DDBJ whole genome shotgun (WGS) entry which is preliminary data.</text>
</comment>
<reference evidence="1 2" key="1">
    <citation type="submission" date="2024-03" db="EMBL/GenBank/DDBJ databases">
        <title>Novel species of the genus Variovorax.</title>
        <authorList>
            <person name="Liu Q."/>
            <person name="Xin Y.-H."/>
        </authorList>
    </citation>
    <scope>NUCLEOTIDE SEQUENCE [LARGE SCALE GENOMIC DNA]</scope>
    <source>
        <strain evidence="1 2">KACC 18900</strain>
    </source>
</reference>
<sequence>MWRQWVSGWAIEPDVDAGVDLQETQQAIAQTQSIRYRGIP</sequence>
<organism evidence="1 2">
    <name type="scientific">Variovorax rhizosphaerae</name>
    <dbReference type="NCBI Taxonomy" id="1836200"/>
    <lineage>
        <taxon>Bacteria</taxon>
        <taxon>Pseudomonadati</taxon>
        <taxon>Pseudomonadota</taxon>
        <taxon>Betaproteobacteria</taxon>
        <taxon>Burkholderiales</taxon>
        <taxon>Comamonadaceae</taxon>
        <taxon>Variovorax</taxon>
    </lineage>
</organism>
<dbReference type="EMBL" id="JBBKZT010000008">
    <property type="protein sequence ID" value="MEJ8848605.1"/>
    <property type="molecule type" value="Genomic_DNA"/>
</dbReference>
<dbReference type="RefSeq" id="WP_340343735.1">
    <property type="nucleotide sequence ID" value="NZ_JBBKZT010000008.1"/>
</dbReference>
<gene>
    <name evidence="1" type="ORF">WKW82_18250</name>
</gene>
<evidence type="ECO:0000313" key="1">
    <source>
        <dbReference type="EMBL" id="MEJ8848605.1"/>
    </source>
</evidence>
<keyword evidence="2" id="KW-1185">Reference proteome</keyword>
<evidence type="ECO:0000313" key="2">
    <source>
        <dbReference type="Proteomes" id="UP001385892"/>
    </source>
</evidence>
<dbReference type="Proteomes" id="UP001385892">
    <property type="component" value="Unassembled WGS sequence"/>
</dbReference>
<name>A0ABU8WM46_9BURK</name>
<proteinExistence type="predicted"/>